<feature type="transmembrane region" description="Helical" evidence="1">
    <location>
        <begin position="289"/>
        <end position="310"/>
    </location>
</feature>
<feature type="transmembrane region" description="Helical" evidence="1">
    <location>
        <begin position="335"/>
        <end position="361"/>
    </location>
</feature>
<organism evidence="2 3">
    <name type="scientific">Furfurilactobacillus curtus</name>
    <dbReference type="NCBI Taxonomy" id="1746200"/>
    <lineage>
        <taxon>Bacteria</taxon>
        <taxon>Bacillati</taxon>
        <taxon>Bacillota</taxon>
        <taxon>Bacilli</taxon>
        <taxon>Lactobacillales</taxon>
        <taxon>Lactobacillaceae</taxon>
        <taxon>Furfurilactobacillus</taxon>
    </lineage>
</organism>
<sequence>MVQAQNAVPKFLLKFTVLLLLFSSFYFSPIISFLGSVLVLAFSKESILVSAIGGFSLAYPALFFQPLITDDATRIFFVVKGMQNIPLSGLKYWLKMWAPDYLNYPLFTGLMYVVARWLQVEALPFIVAGVTFTAVFYTVWKFARIFEITRLAKILVLLSSVTWLNYLELISGMRFSLACALALFSIVDACFLDTKTASTRYSHLFWLIVPILIHPGVMILVIPVIVYIILNQKNFFSKWVSLIGTSVFGLVLILLNVFQNNNSYLRMISNRLNGYQSTTFDYYLSPQRLVHFFLALTLGLVAISMSSMMLKQQEMNPLFRQKVESLKRICTIFEIYFLISLISISFGMRLAVLVPMLFVLLTAVTTSRFTSGPFLYAPLLILTFVFILNLFYNISALHANFYGIVWFRL</sequence>
<feature type="transmembrane region" description="Helical" evidence="1">
    <location>
        <begin position="373"/>
        <end position="392"/>
    </location>
</feature>
<feature type="transmembrane region" description="Helical" evidence="1">
    <location>
        <begin position="236"/>
        <end position="258"/>
    </location>
</feature>
<dbReference type="EMBL" id="BQXO01000002">
    <property type="protein sequence ID" value="GKT05745.1"/>
    <property type="molecule type" value="Genomic_DNA"/>
</dbReference>
<evidence type="ECO:0000256" key="1">
    <source>
        <dbReference type="SAM" id="Phobius"/>
    </source>
</evidence>
<gene>
    <name evidence="2" type="ORF">JCM31185_10330</name>
</gene>
<feature type="transmembrane region" description="Helical" evidence="1">
    <location>
        <begin position="114"/>
        <end position="139"/>
    </location>
</feature>
<feature type="transmembrane region" description="Helical" evidence="1">
    <location>
        <begin position="47"/>
        <end position="68"/>
    </location>
</feature>
<feature type="transmembrane region" description="Helical" evidence="1">
    <location>
        <begin position="173"/>
        <end position="192"/>
    </location>
</feature>
<proteinExistence type="predicted"/>
<name>A0ABQ5JP20_9LACO</name>
<reference evidence="2 3" key="1">
    <citation type="submission" date="2022-03" db="EMBL/GenBank/DDBJ databases">
        <title>Draft genome sequence of Furfurilactobacillus curtus JCM 31185.</title>
        <authorList>
            <person name="Suzuki S."/>
            <person name="Endo A."/>
            <person name="Kajikawa A."/>
        </authorList>
    </citation>
    <scope>NUCLEOTIDE SEQUENCE [LARGE SCALE GENOMIC DNA]</scope>
    <source>
        <strain evidence="2 3">JCM 31185</strain>
    </source>
</reference>
<dbReference type="RefSeq" id="WP_407883241.1">
    <property type="nucleotide sequence ID" value="NZ_BQXO01000002.1"/>
</dbReference>
<feature type="transmembrane region" description="Helical" evidence="1">
    <location>
        <begin position="204"/>
        <end position="230"/>
    </location>
</feature>
<evidence type="ECO:0000313" key="2">
    <source>
        <dbReference type="EMBL" id="GKT05745.1"/>
    </source>
</evidence>
<dbReference type="Proteomes" id="UP001628078">
    <property type="component" value="Unassembled WGS sequence"/>
</dbReference>
<protein>
    <submittedName>
        <fullName evidence="2">Uncharacterized protein</fullName>
    </submittedName>
</protein>
<keyword evidence="1" id="KW-0812">Transmembrane</keyword>
<comment type="caution">
    <text evidence="2">The sequence shown here is derived from an EMBL/GenBank/DDBJ whole genome shotgun (WGS) entry which is preliminary data.</text>
</comment>
<feature type="transmembrane region" description="Helical" evidence="1">
    <location>
        <begin position="12"/>
        <end position="41"/>
    </location>
</feature>
<keyword evidence="1" id="KW-1133">Transmembrane helix</keyword>
<evidence type="ECO:0000313" key="3">
    <source>
        <dbReference type="Proteomes" id="UP001628078"/>
    </source>
</evidence>
<keyword evidence="1" id="KW-0472">Membrane</keyword>
<keyword evidence="3" id="KW-1185">Reference proteome</keyword>
<accession>A0ABQ5JP20</accession>